<dbReference type="Pfam" id="PF00072">
    <property type="entry name" value="Response_reg"/>
    <property type="match status" value="1"/>
</dbReference>
<name>A0A0D1XV87_ANEMI</name>
<keyword evidence="3" id="KW-0804">Transcription</keyword>
<dbReference type="GO" id="GO:0000160">
    <property type="term" value="P:phosphorelay signal transduction system"/>
    <property type="evidence" value="ECO:0007669"/>
    <property type="project" value="InterPro"/>
</dbReference>
<dbReference type="STRING" id="47500.AF333_00460"/>
<evidence type="ECO:0000256" key="1">
    <source>
        <dbReference type="ARBA" id="ARBA00023015"/>
    </source>
</evidence>
<dbReference type="OrthoDB" id="2859525at2"/>
<dbReference type="SUPFAM" id="SSF46689">
    <property type="entry name" value="Homeodomain-like"/>
    <property type="match status" value="2"/>
</dbReference>
<evidence type="ECO:0000313" key="8">
    <source>
        <dbReference type="EMBL" id="SDI58517.1"/>
    </source>
</evidence>
<evidence type="ECO:0000313" key="9">
    <source>
        <dbReference type="Proteomes" id="UP000037269"/>
    </source>
</evidence>
<dbReference type="Proteomes" id="UP000182836">
    <property type="component" value="Unassembled WGS sequence"/>
</dbReference>
<dbReference type="AlphaFoldDB" id="A0A0D1XV87"/>
<dbReference type="InterPro" id="IPR020449">
    <property type="entry name" value="Tscrpt_reg_AraC-type_HTH"/>
</dbReference>
<reference evidence="7 9" key="1">
    <citation type="submission" date="2015-07" db="EMBL/GenBank/DDBJ databases">
        <title>Fjat-14205 dsm 2895.</title>
        <authorList>
            <person name="Liu B."/>
            <person name="Wang J."/>
            <person name="Zhu Y."/>
            <person name="Liu G."/>
            <person name="Chen Q."/>
            <person name="Chen Z."/>
            <person name="Lan J."/>
            <person name="Che J."/>
            <person name="Ge C."/>
            <person name="Shi H."/>
            <person name="Pan Z."/>
            <person name="Liu X."/>
        </authorList>
    </citation>
    <scope>NUCLEOTIDE SEQUENCE [LARGE SCALE GENOMIC DNA]</scope>
    <source>
        <strain evidence="7 9">DSM 2895</strain>
    </source>
</reference>
<keyword evidence="1" id="KW-0805">Transcription regulation</keyword>
<dbReference type="SUPFAM" id="SSF52172">
    <property type="entry name" value="CheY-like"/>
    <property type="match status" value="1"/>
</dbReference>
<keyword evidence="2" id="KW-0238">DNA-binding</keyword>
<dbReference type="Gene3D" id="1.10.10.60">
    <property type="entry name" value="Homeodomain-like"/>
    <property type="match status" value="2"/>
</dbReference>
<evidence type="ECO:0000256" key="3">
    <source>
        <dbReference type="ARBA" id="ARBA00023163"/>
    </source>
</evidence>
<dbReference type="InterPro" id="IPR011006">
    <property type="entry name" value="CheY-like_superfamily"/>
</dbReference>
<dbReference type="CDD" id="cd17536">
    <property type="entry name" value="REC_YesN-like"/>
    <property type="match status" value="1"/>
</dbReference>
<feature type="domain" description="HTH araC/xylS-type" evidence="5">
    <location>
        <begin position="138"/>
        <end position="236"/>
    </location>
</feature>
<keyword evidence="9" id="KW-1185">Reference proteome</keyword>
<dbReference type="PANTHER" id="PTHR43280:SF2">
    <property type="entry name" value="HTH-TYPE TRANSCRIPTIONAL REGULATOR EXSA"/>
    <property type="match status" value="1"/>
</dbReference>
<dbReference type="GeneID" id="42303688"/>
<evidence type="ECO:0000256" key="4">
    <source>
        <dbReference type="PROSITE-ProRule" id="PRU00169"/>
    </source>
</evidence>
<dbReference type="InterPro" id="IPR018060">
    <property type="entry name" value="HTH_AraC"/>
</dbReference>
<dbReference type="PROSITE" id="PS50110">
    <property type="entry name" value="RESPONSE_REGULATORY"/>
    <property type="match status" value="1"/>
</dbReference>
<dbReference type="Gene3D" id="3.40.50.2300">
    <property type="match status" value="1"/>
</dbReference>
<dbReference type="SMART" id="SM00342">
    <property type="entry name" value="HTH_ARAC"/>
    <property type="match status" value="1"/>
</dbReference>
<dbReference type="PROSITE" id="PS00041">
    <property type="entry name" value="HTH_ARAC_FAMILY_1"/>
    <property type="match status" value="1"/>
</dbReference>
<dbReference type="PRINTS" id="PR00032">
    <property type="entry name" value="HTHARAC"/>
</dbReference>
<proteinExistence type="predicted"/>
<dbReference type="Pfam" id="PF12833">
    <property type="entry name" value="HTH_18"/>
    <property type="match status" value="1"/>
</dbReference>
<dbReference type="RefSeq" id="WP_043063870.1">
    <property type="nucleotide sequence ID" value="NZ_BJOA01000074.1"/>
</dbReference>
<reference evidence="8 10" key="2">
    <citation type="submission" date="2016-10" db="EMBL/GenBank/DDBJ databases">
        <authorList>
            <person name="de Groot N.N."/>
        </authorList>
    </citation>
    <scope>NUCLEOTIDE SEQUENCE [LARGE SCALE GENOMIC DNA]</scope>
    <source>
        <strain evidence="8 10">DSM 2895</strain>
    </source>
</reference>
<dbReference type="Proteomes" id="UP000037269">
    <property type="component" value="Unassembled WGS sequence"/>
</dbReference>
<keyword evidence="4" id="KW-0597">Phosphoprotein</keyword>
<dbReference type="PANTHER" id="PTHR43280">
    <property type="entry name" value="ARAC-FAMILY TRANSCRIPTIONAL REGULATOR"/>
    <property type="match status" value="1"/>
</dbReference>
<dbReference type="GO" id="GO:0043565">
    <property type="term" value="F:sequence-specific DNA binding"/>
    <property type="evidence" value="ECO:0007669"/>
    <property type="project" value="InterPro"/>
</dbReference>
<feature type="domain" description="Response regulatory" evidence="6">
    <location>
        <begin position="2"/>
        <end position="120"/>
    </location>
</feature>
<dbReference type="InterPro" id="IPR001789">
    <property type="entry name" value="Sig_transdc_resp-reg_receiver"/>
</dbReference>
<dbReference type="SMART" id="SM00448">
    <property type="entry name" value="REC"/>
    <property type="match status" value="1"/>
</dbReference>
<evidence type="ECO:0000259" key="6">
    <source>
        <dbReference type="PROSITE" id="PS50110"/>
    </source>
</evidence>
<sequence>MNLLIVDDEPLEREVLARIISKGGFTQARCFEAQNGADAVEVARRQTIDLAILDIKMPVMDGLTAAERIRAEQPNCRLIFLTAYEEERFADMGMHEFGIERYLLKPVHPQEIARTLREFLPSPKNGTSLDAEETHPVFKIKSYIKRHLAEELTLESLAELVHLHPQYVSRLFKQKAGLTLTDYIIQIRLEKARRLLAETELSMAQIGELCGFLDPNYFSRLFRKHEGETPTQYRKRRKAMPNLPPYQFQHSLF</sequence>
<evidence type="ECO:0000256" key="2">
    <source>
        <dbReference type="ARBA" id="ARBA00023125"/>
    </source>
</evidence>
<dbReference type="EMBL" id="LGUG01000002">
    <property type="protein sequence ID" value="KON99248.1"/>
    <property type="molecule type" value="Genomic_DNA"/>
</dbReference>
<evidence type="ECO:0000313" key="10">
    <source>
        <dbReference type="Proteomes" id="UP000182836"/>
    </source>
</evidence>
<dbReference type="EMBL" id="FNED01000005">
    <property type="protein sequence ID" value="SDI58517.1"/>
    <property type="molecule type" value="Genomic_DNA"/>
</dbReference>
<protein>
    <submittedName>
        <fullName evidence="8">Helix-turn-helix domain-containing protein</fullName>
    </submittedName>
</protein>
<dbReference type="InterPro" id="IPR018062">
    <property type="entry name" value="HTH_AraC-typ_CS"/>
</dbReference>
<organism evidence="7 9">
    <name type="scientific">Aneurinibacillus migulanus</name>
    <name type="common">Bacillus migulanus</name>
    <dbReference type="NCBI Taxonomy" id="47500"/>
    <lineage>
        <taxon>Bacteria</taxon>
        <taxon>Bacillati</taxon>
        <taxon>Bacillota</taxon>
        <taxon>Bacilli</taxon>
        <taxon>Bacillales</taxon>
        <taxon>Paenibacillaceae</taxon>
        <taxon>Aneurinibacillus group</taxon>
        <taxon>Aneurinibacillus</taxon>
    </lineage>
</organism>
<accession>A0A0D1XV87</accession>
<dbReference type="PATRIC" id="fig|47500.12.peg.4140"/>
<gene>
    <name evidence="7" type="ORF">AF333_00460</name>
    <name evidence="8" type="ORF">SAMN04487909_105195</name>
</gene>
<evidence type="ECO:0000259" key="5">
    <source>
        <dbReference type="PROSITE" id="PS01124"/>
    </source>
</evidence>
<dbReference type="GO" id="GO:0003700">
    <property type="term" value="F:DNA-binding transcription factor activity"/>
    <property type="evidence" value="ECO:0007669"/>
    <property type="project" value="InterPro"/>
</dbReference>
<dbReference type="PROSITE" id="PS01124">
    <property type="entry name" value="HTH_ARAC_FAMILY_2"/>
    <property type="match status" value="1"/>
</dbReference>
<evidence type="ECO:0000313" key="7">
    <source>
        <dbReference type="EMBL" id="KON99248.1"/>
    </source>
</evidence>
<feature type="modified residue" description="4-aspartylphosphate" evidence="4">
    <location>
        <position position="54"/>
    </location>
</feature>
<dbReference type="InterPro" id="IPR009057">
    <property type="entry name" value="Homeodomain-like_sf"/>
</dbReference>